<evidence type="ECO:0000313" key="2">
    <source>
        <dbReference type="Proteomes" id="UP001596512"/>
    </source>
</evidence>
<gene>
    <name evidence="1" type="ORF">ACFQV2_28275</name>
</gene>
<reference evidence="2" key="1">
    <citation type="journal article" date="2019" name="Int. J. Syst. Evol. Microbiol.">
        <title>The Global Catalogue of Microorganisms (GCM) 10K type strain sequencing project: providing services to taxonomists for standard genome sequencing and annotation.</title>
        <authorList>
            <consortium name="The Broad Institute Genomics Platform"/>
            <consortium name="The Broad Institute Genome Sequencing Center for Infectious Disease"/>
            <person name="Wu L."/>
            <person name="Ma J."/>
        </authorList>
    </citation>
    <scope>NUCLEOTIDE SEQUENCE [LARGE SCALE GENOMIC DNA]</scope>
    <source>
        <strain evidence="2">JCM 17695</strain>
    </source>
</reference>
<sequence>MAVHPDGRECVLSVNPDTLAERLVHCVPRDKNLLQVNTTRDGISMLLADGGEQSTYDECKSRWWLDRGGDPRQLNPDAGCTIWEGIVIDGWEVTAALDPTQVPLHDYSRAVAVRGDRRVDLGPILSSTLVACGEHVYWLTEDYELDAHWQEVRRWRPGTDRVETVLHQADEHGRRPPACTQGVFSTSHTAYKNAEPTAQHTRYLDNP</sequence>
<accession>A0ABW2TSH2</accession>
<comment type="caution">
    <text evidence="1">The sequence shown here is derived from an EMBL/GenBank/DDBJ whole genome shotgun (WGS) entry which is preliminary data.</text>
</comment>
<protein>
    <submittedName>
        <fullName evidence="1">Uncharacterized protein</fullName>
    </submittedName>
</protein>
<dbReference type="Proteomes" id="UP001596512">
    <property type="component" value="Unassembled WGS sequence"/>
</dbReference>
<keyword evidence="2" id="KW-1185">Reference proteome</keyword>
<name>A0ABW2TSH2_9PSEU</name>
<organism evidence="1 2">
    <name type="scientific">Actinokineospora soli</name>
    <dbReference type="NCBI Taxonomy" id="1048753"/>
    <lineage>
        <taxon>Bacteria</taxon>
        <taxon>Bacillati</taxon>
        <taxon>Actinomycetota</taxon>
        <taxon>Actinomycetes</taxon>
        <taxon>Pseudonocardiales</taxon>
        <taxon>Pseudonocardiaceae</taxon>
        <taxon>Actinokineospora</taxon>
    </lineage>
</organism>
<evidence type="ECO:0000313" key="1">
    <source>
        <dbReference type="EMBL" id="MFC7616775.1"/>
    </source>
</evidence>
<dbReference type="EMBL" id="JBHTEY010000004">
    <property type="protein sequence ID" value="MFC7616775.1"/>
    <property type="molecule type" value="Genomic_DNA"/>
</dbReference>
<proteinExistence type="predicted"/>